<organism evidence="1 2">
    <name type="scientific">Streptomyces spectabilis</name>
    <dbReference type="NCBI Taxonomy" id="68270"/>
    <lineage>
        <taxon>Bacteria</taxon>
        <taxon>Bacillati</taxon>
        <taxon>Actinomycetota</taxon>
        <taxon>Actinomycetes</taxon>
        <taxon>Kitasatosporales</taxon>
        <taxon>Streptomycetaceae</taxon>
        <taxon>Streptomyces</taxon>
    </lineage>
</organism>
<comment type="caution">
    <text evidence="1">The sequence shown here is derived from an EMBL/GenBank/DDBJ whole genome shotgun (WGS) entry which is preliminary data.</text>
</comment>
<dbReference type="Proteomes" id="UP000549009">
    <property type="component" value="Unassembled WGS sequence"/>
</dbReference>
<dbReference type="RefSeq" id="WP_184926316.1">
    <property type="nucleotide sequence ID" value="NZ_BMSQ01000030.1"/>
</dbReference>
<gene>
    <name evidence="1" type="ORF">FHS40_008467</name>
</gene>
<evidence type="ECO:0000313" key="1">
    <source>
        <dbReference type="EMBL" id="MBB5109339.1"/>
    </source>
</evidence>
<dbReference type="EMBL" id="JACHJD010000026">
    <property type="protein sequence ID" value="MBB5109339.1"/>
    <property type="molecule type" value="Genomic_DNA"/>
</dbReference>
<accession>A0A7W8B2U6</accession>
<reference evidence="1 2" key="1">
    <citation type="submission" date="2020-08" db="EMBL/GenBank/DDBJ databases">
        <title>Genomic Encyclopedia of Type Strains, Phase III (KMG-III): the genomes of soil and plant-associated and newly described type strains.</title>
        <authorList>
            <person name="Whitman W."/>
        </authorList>
    </citation>
    <scope>NUCLEOTIDE SEQUENCE [LARGE SCALE GENOMIC DNA]</scope>
    <source>
        <strain evidence="1 2">CECT 3146</strain>
    </source>
</reference>
<dbReference type="AlphaFoldDB" id="A0A7W8B2U6"/>
<proteinExistence type="predicted"/>
<keyword evidence="2" id="KW-1185">Reference proteome</keyword>
<name>A0A7W8B2U6_STRST</name>
<evidence type="ECO:0000313" key="2">
    <source>
        <dbReference type="Proteomes" id="UP000549009"/>
    </source>
</evidence>
<protein>
    <submittedName>
        <fullName evidence="1">Uncharacterized protein</fullName>
    </submittedName>
</protein>
<sequence length="235" mass="26338">MQQPRPGKDRVMKHPHAIEPSGPGQAVLYCNLHYLTAEERRAQMAALHAFAETASLPVRFSLMDDCPPGTAGGSRPGWRRVTELVQAPQPLVRTVVCPSTYDLADDEAELTRWAEETGCTLIEAGPAINVEDTFPKIKAALHLQDPCDPHTFRALRDGLLADLYRLTGIRFLRDSDEEIIQEAWGRAHRMLREHATPRLNESAFDHLVDLAWSTRCLACLYRYRNADTARSEAAP</sequence>